<feature type="compositionally biased region" description="Basic residues" evidence="13">
    <location>
        <begin position="397"/>
        <end position="421"/>
    </location>
</feature>
<keyword evidence="6 11" id="KW-0949">S-adenosyl-L-methionine</keyword>
<evidence type="ECO:0000256" key="4">
    <source>
        <dbReference type="ARBA" id="ARBA00022603"/>
    </source>
</evidence>
<dbReference type="Gene3D" id="1.10.260.60">
    <property type="match status" value="1"/>
</dbReference>
<feature type="coiled-coil region" evidence="12">
    <location>
        <begin position="555"/>
        <end position="630"/>
    </location>
</feature>
<feature type="region of interest" description="Disordered" evidence="13">
    <location>
        <begin position="351"/>
        <end position="434"/>
    </location>
</feature>
<keyword evidence="7 11" id="KW-0156">Chromatin regulator</keyword>
<comment type="function">
    <text evidence="11">Histone methyltransferase that specifically trimethylates histone H3 to form H3K79me3. This methylation is required for telomere silencing and for the pachytene checkpoint during the meiotic cell cycle by allowing the recruitment of RAD9 to double strand breaks. Nucleosomes are preferred as substrate compared to free histone.</text>
</comment>
<evidence type="ECO:0000256" key="9">
    <source>
        <dbReference type="ARBA" id="ARBA00029821"/>
    </source>
</evidence>
<keyword evidence="8 11" id="KW-0539">Nucleus</keyword>
<evidence type="ECO:0000256" key="7">
    <source>
        <dbReference type="ARBA" id="ARBA00022853"/>
    </source>
</evidence>
<evidence type="ECO:0000256" key="10">
    <source>
        <dbReference type="ARBA" id="ARBA00047770"/>
    </source>
</evidence>
<feature type="region of interest" description="Disordered" evidence="13">
    <location>
        <begin position="1393"/>
        <end position="1416"/>
    </location>
</feature>
<keyword evidence="16" id="KW-1185">Reference proteome</keyword>
<feature type="region of interest" description="Disordered" evidence="13">
    <location>
        <begin position="728"/>
        <end position="747"/>
    </location>
</feature>
<accession>A0A315VCB6</accession>
<feature type="region of interest" description="Disordered" evidence="13">
    <location>
        <begin position="1474"/>
        <end position="1511"/>
    </location>
</feature>
<feature type="compositionally biased region" description="Basic and acidic residues" evidence="13">
    <location>
        <begin position="351"/>
        <end position="361"/>
    </location>
</feature>
<dbReference type="PANTHER" id="PTHR21451:SF0">
    <property type="entry name" value="HISTONE-LYSINE N-METHYLTRANSFERASE, H3 LYSINE-79 SPECIFIC"/>
    <property type="match status" value="1"/>
</dbReference>
<comment type="catalytic activity">
    <reaction evidence="10 11">
        <text>L-lysyl(79)-[histone H3] + 3 S-adenosyl-L-methionine = N(6),N(6),N(6)-trimethyl-L-lysyl(79)-[histone H3] + 3 S-adenosyl-L-homocysteine + 3 H(+)</text>
        <dbReference type="Rhea" id="RHEA:60328"/>
        <dbReference type="Rhea" id="RHEA-COMP:15549"/>
        <dbReference type="Rhea" id="RHEA-COMP:15552"/>
        <dbReference type="ChEBI" id="CHEBI:15378"/>
        <dbReference type="ChEBI" id="CHEBI:29969"/>
        <dbReference type="ChEBI" id="CHEBI:57856"/>
        <dbReference type="ChEBI" id="CHEBI:59789"/>
        <dbReference type="ChEBI" id="CHEBI:61961"/>
        <dbReference type="EC" id="2.1.1.360"/>
    </reaction>
</comment>
<feature type="region of interest" description="Disordered" evidence="13">
    <location>
        <begin position="1089"/>
        <end position="1258"/>
    </location>
</feature>
<dbReference type="EC" id="2.1.1.360" evidence="2 11"/>
<name>A0A315VCB6_GAMAF</name>
<evidence type="ECO:0000256" key="12">
    <source>
        <dbReference type="SAM" id="Coils"/>
    </source>
</evidence>
<feature type="domain" description="DOT1" evidence="14">
    <location>
        <begin position="16"/>
        <end position="330"/>
    </location>
</feature>
<feature type="compositionally biased region" description="Basic and acidic residues" evidence="13">
    <location>
        <begin position="938"/>
        <end position="948"/>
    </location>
</feature>
<keyword evidence="4 11" id="KW-0489">Methyltransferase</keyword>
<feature type="compositionally biased region" description="Polar residues" evidence="13">
    <location>
        <begin position="1246"/>
        <end position="1258"/>
    </location>
</feature>
<evidence type="ECO:0000313" key="15">
    <source>
        <dbReference type="EMBL" id="PWA20866.1"/>
    </source>
</evidence>
<evidence type="ECO:0000259" key="14">
    <source>
        <dbReference type="PROSITE" id="PS51569"/>
    </source>
</evidence>
<comment type="caution">
    <text evidence="15">The sequence shown here is derived from an EMBL/GenBank/DDBJ whole genome shotgun (WGS) entry which is preliminary data.</text>
</comment>
<feature type="region of interest" description="Disordered" evidence="13">
    <location>
        <begin position="652"/>
        <end position="680"/>
    </location>
</feature>
<dbReference type="Pfam" id="PF08123">
    <property type="entry name" value="DOT1"/>
    <property type="match status" value="1"/>
</dbReference>
<keyword evidence="5 11" id="KW-0808">Transferase</keyword>
<dbReference type="FunFam" id="3.40.50.150:FF:000033">
    <property type="entry name" value="Histone-lysine N-methyltransferase, H3 lysine-79 specific"/>
    <property type="match status" value="1"/>
</dbReference>
<dbReference type="Proteomes" id="UP000250572">
    <property type="component" value="Unassembled WGS sequence"/>
</dbReference>
<reference evidence="15 16" key="1">
    <citation type="journal article" date="2018" name="G3 (Bethesda)">
        <title>A High-Quality Reference Genome for the Invasive Mosquitofish Gambusia affinis Using a Chicago Library.</title>
        <authorList>
            <person name="Hoffberg S.L."/>
            <person name="Troendle N.J."/>
            <person name="Glenn T.C."/>
            <person name="Mahmud O."/>
            <person name="Louha S."/>
            <person name="Chalopin D."/>
            <person name="Bennetzen J.L."/>
            <person name="Mauricio R."/>
        </authorList>
    </citation>
    <scope>NUCLEOTIDE SEQUENCE [LARGE SCALE GENOMIC DNA]</scope>
    <source>
        <strain evidence="15">NE01/NJP1002.9</strain>
        <tissue evidence="15">Muscle</tissue>
    </source>
</reference>
<evidence type="ECO:0000256" key="11">
    <source>
        <dbReference type="RuleBase" id="RU271113"/>
    </source>
</evidence>
<evidence type="ECO:0000256" key="13">
    <source>
        <dbReference type="SAM" id="MobiDB-lite"/>
    </source>
</evidence>
<feature type="compositionally biased region" description="Low complexity" evidence="13">
    <location>
        <begin position="964"/>
        <end position="980"/>
    </location>
</feature>
<dbReference type="GO" id="GO:0032259">
    <property type="term" value="P:methylation"/>
    <property type="evidence" value="ECO:0007669"/>
    <property type="project" value="UniProtKB-KW"/>
</dbReference>
<feature type="compositionally biased region" description="Polar residues" evidence="13">
    <location>
        <begin position="1058"/>
        <end position="1075"/>
    </location>
</feature>
<dbReference type="GO" id="GO:0006281">
    <property type="term" value="P:DNA repair"/>
    <property type="evidence" value="ECO:0007669"/>
    <property type="project" value="TreeGrafter"/>
</dbReference>
<comment type="subcellular location">
    <subcellularLocation>
        <location evidence="1 11">Nucleus</location>
    </subcellularLocation>
</comment>
<feature type="compositionally biased region" description="Polar residues" evidence="13">
    <location>
        <begin position="1198"/>
        <end position="1212"/>
    </location>
</feature>
<evidence type="ECO:0000256" key="5">
    <source>
        <dbReference type="ARBA" id="ARBA00022679"/>
    </source>
</evidence>
<dbReference type="GO" id="GO:0140956">
    <property type="term" value="F:histone H3K79 trimethyltransferase activity"/>
    <property type="evidence" value="ECO:0007669"/>
    <property type="project" value="UniProtKB-EC"/>
</dbReference>
<dbReference type="PANTHER" id="PTHR21451">
    <property type="entry name" value="HISTONE H3 METHYLTRANSFERASE"/>
    <property type="match status" value="1"/>
</dbReference>
<organism evidence="15 16">
    <name type="scientific">Gambusia affinis</name>
    <name type="common">Western mosquitofish</name>
    <name type="synonym">Heterandria affinis</name>
    <dbReference type="NCBI Taxonomy" id="33528"/>
    <lineage>
        <taxon>Eukaryota</taxon>
        <taxon>Metazoa</taxon>
        <taxon>Chordata</taxon>
        <taxon>Craniata</taxon>
        <taxon>Vertebrata</taxon>
        <taxon>Euteleostomi</taxon>
        <taxon>Actinopterygii</taxon>
        <taxon>Neopterygii</taxon>
        <taxon>Teleostei</taxon>
        <taxon>Neoteleostei</taxon>
        <taxon>Acanthomorphata</taxon>
        <taxon>Ovalentaria</taxon>
        <taxon>Atherinomorphae</taxon>
        <taxon>Cyprinodontiformes</taxon>
        <taxon>Poeciliidae</taxon>
        <taxon>Poeciliinae</taxon>
        <taxon>Gambusia</taxon>
    </lineage>
</organism>
<feature type="compositionally biased region" description="Polar residues" evidence="13">
    <location>
        <begin position="862"/>
        <end position="882"/>
    </location>
</feature>
<feature type="compositionally biased region" description="Low complexity" evidence="13">
    <location>
        <begin position="896"/>
        <end position="907"/>
    </location>
</feature>
<dbReference type="CDD" id="cd20902">
    <property type="entry name" value="CC_DOT1L"/>
    <property type="match status" value="1"/>
</dbReference>
<feature type="compositionally biased region" description="Basic and acidic residues" evidence="13">
    <location>
        <begin position="1144"/>
        <end position="1170"/>
    </location>
</feature>
<feature type="compositionally biased region" description="Basic and acidic residues" evidence="13">
    <location>
        <begin position="657"/>
        <end position="678"/>
    </location>
</feature>
<evidence type="ECO:0000256" key="2">
    <source>
        <dbReference type="ARBA" id="ARBA00012190"/>
    </source>
</evidence>
<dbReference type="STRING" id="33528.ENSGAFP00000002757"/>
<gene>
    <name evidence="15" type="ORF">CCH79_00007273</name>
</gene>
<evidence type="ECO:0000256" key="8">
    <source>
        <dbReference type="ARBA" id="ARBA00023242"/>
    </source>
</evidence>
<dbReference type="PROSITE" id="PS51569">
    <property type="entry name" value="DOT1"/>
    <property type="match status" value="1"/>
</dbReference>
<feature type="compositionally biased region" description="Low complexity" evidence="13">
    <location>
        <begin position="1172"/>
        <end position="1197"/>
    </location>
</feature>
<dbReference type="GO" id="GO:0005634">
    <property type="term" value="C:nucleus"/>
    <property type="evidence" value="ECO:0007669"/>
    <property type="project" value="UniProtKB-SubCell"/>
</dbReference>
<keyword evidence="12" id="KW-0175">Coiled coil</keyword>
<dbReference type="EMBL" id="NHOQ01001926">
    <property type="protein sequence ID" value="PWA20866.1"/>
    <property type="molecule type" value="Genomic_DNA"/>
</dbReference>
<comment type="miscellaneous">
    <text evidence="11">In contrast to other lysine histone methyltransferases, it does not contain a SET domain, suggesting the existence of another mechanism for methylation of lysine residues of histones.</text>
</comment>
<evidence type="ECO:0000256" key="3">
    <source>
        <dbReference type="ARBA" id="ARBA00020987"/>
    </source>
</evidence>
<feature type="compositionally biased region" description="Low complexity" evidence="13">
    <location>
        <begin position="729"/>
        <end position="743"/>
    </location>
</feature>
<comment type="similarity">
    <text evidence="11">Belongs to the class I-like SAM-binding methyltransferase superfamily. DOT1 family.</text>
</comment>
<evidence type="ECO:0000256" key="6">
    <source>
        <dbReference type="ARBA" id="ARBA00022691"/>
    </source>
</evidence>
<dbReference type="CDD" id="cd02440">
    <property type="entry name" value="AdoMet_MTases"/>
    <property type="match status" value="1"/>
</dbReference>
<protein>
    <recommendedName>
        <fullName evidence="3 11">Histone-lysine N-methyltransferase, H3 lysine-79 specific</fullName>
        <ecNumber evidence="2 11">2.1.1.360</ecNumber>
    </recommendedName>
    <alternativeName>
        <fullName evidence="9 11">Histone H3-K79 methyltransferase</fullName>
    </alternativeName>
</protein>
<dbReference type="GO" id="GO:0000077">
    <property type="term" value="P:DNA damage checkpoint signaling"/>
    <property type="evidence" value="ECO:0007669"/>
    <property type="project" value="TreeGrafter"/>
</dbReference>
<evidence type="ECO:0000313" key="16">
    <source>
        <dbReference type="Proteomes" id="UP000250572"/>
    </source>
</evidence>
<dbReference type="InterPro" id="IPR025789">
    <property type="entry name" value="DOT1_dom"/>
</dbReference>
<dbReference type="SUPFAM" id="SSF53335">
    <property type="entry name" value="S-adenosyl-L-methionine-dependent methyltransferases"/>
    <property type="match status" value="1"/>
</dbReference>
<feature type="compositionally biased region" description="Low complexity" evidence="13">
    <location>
        <begin position="1009"/>
        <end position="1030"/>
    </location>
</feature>
<dbReference type="InterPro" id="IPR030445">
    <property type="entry name" value="H3-K79_meTrfase"/>
</dbReference>
<feature type="region of interest" description="Disordered" evidence="13">
    <location>
        <begin position="860"/>
        <end position="1075"/>
    </location>
</feature>
<dbReference type="FunFam" id="1.10.260.60:FF:000001">
    <property type="entry name" value="Histone-lysine N-methyltransferase, H3 lysine-79 specific"/>
    <property type="match status" value="1"/>
</dbReference>
<dbReference type="Gene3D" id="3.40.50.150">
    <property type="entry name" value="Vaccinia Virus protein VP39"/>
    <property type="match status" value="1"/>
</dbReference>
<proteinExistence type="inferred from homology"/>
<evidence type="ECO:0000256" key="1">
    <source>
        <dbReference type="ARBA" id="ARBA00004123"/>
    </source>
</evidence>
<sequence>MGEKLELKLKSPVGAEPAGYPWPLPVYDKHHDAAHEIIETIRWVCEEIPDLKLAMENYVLIDYDTKSFESMQRLCDKYNRAIDSIHQLWKGTTQPMKLNKRPSNGLLRHILQQVYNHSVTDPEKLNNYEPFSPEVYGETSFDLVAQIIDEMEMMEEDTFVDLGSGVGQVVLQVAAATNCKHYYGVEKADIPASYAETMDKEFKKWMRWYGKKHGEYTLERGDFLSEEWKERIATTSIIFVNNFAFGPEVDHQLKERFANMKEGGKIVSSKPFAPLNFRINSRNLSDIGTIMRVVELSPLRGSVSWTGKPVSYYLHTIDRTIFFFSLNRSYICSGLLFGCGIFLEEQEAARRRQQKDTKDSKSNNTTPTKLKEQNKQQQDSGGEEERPSLVTVVKPPPKPRRPRLLAKGRKLNNKKRGRPKKATPAAEKNKKNQSALDLLHAKTLSAAPPQDAYRPSQTPFYQLPPKVQHYNPSQLLMSPTPPDNIKVQYLQFMAHMKTPQYRSNLQQLLEQEKDKHRDLSGQAEQLHLVCQTHKDKIKGLFQTKLDELGVKALTVEDLIQAQKEISAHNRQLKEQTKQLEREMVFLRDHSLLLLKSRCEELKLDWGSLCLESLLKEKQALRRQISEKQKHCLELQISIVELEKSQRQQELLQLKSYSPRDRSPYRKSLESRGCTDMDSSRLGLSSAPALNGISPELSVNGTGSPCFDRANGKAELSRYLPISPDHDAMAAASEARQRQQSSSQPDYTRFSPAKIALRRHLNQDPTASAHLRGSGLMTHRELGGVNSPHGAKQNCPSPNSSDFQCNVKISDRVGKERSPSVQGDSITSLPISIPLSTVHPSKLPVSIPLASVVLPSRAERLRNTPSPVSQSGQTNGYSCSSGLMNGGPHPEDHNGASLSPLPHSNSPLTGPMGRGGPIQSPSLSTGGVLHYADGPPRILPEDGAERQGEESDTELQDSDPQRKIFSSSSSPSFCSSGNGNCVAGGSRLHHHAGSTKQGYHSNHGNHHHQSPSTQHAHTPTHTSSSHSFGSQEGRRRGRRKRGSTGAAASGSPKRRSFPGVNSNGHSTGSPLNINSMVNNINQPLEISAISSPEQSSCSPHGPDLDQPPVLKRERPLEFNGTGRYSTAPSSDDEDSGYPPDSSSSRIERKIATISLESRDGLVRLGDGERGRKSGSSSGNSTGSEASCSSFCSNSKWKSTFSPISDPKQPNSDLRQGGSPFSTGGSSRSTDSDSDYKQQNGRKAGDGDSSSYTTPNPFLSQETGTWAVASSGVQGGTASDQRQVLQKQKGPRDWELKTASSMASQNLFIAAAAATSGGGILNGKVGGSPVAVSSTTGSAMGQYLGSQFPLGGATVLQSLFGAQTGVSVNGTSRLVNGHSALGSFASAGLAGGAAAGASTHPDASLSSRSDPLHPLRLPQPSLHHQRIHLSLSLSITTSSTASTSVCTTVAASPSLPSSSLSTSSSSRPFAVHYSPRLPLPPPPSAAGGGGSLWRIQGMHGPHTAAQIPGSRLR</sequence>
<dbReference type="InterPro" id="IPR029063">
    <property type="entry name" value="SAM-dependent_MTases_sf"/>
</dbReference>